<evidence type="ECO:0008006" key="5">
    <source>
        <dbReference type="Google" id="ProtNLM"/>
    </source>
</evidence>
<dbReference type="Proteomes" id="UP000282311">
    <property type="component" value="Unassembled WGS sequence"/>
</dbReference>
<accession>A0A3B0CGT8</accession>
<keyword evidence="2" id="KW-0732">Signal</keyword>
<name>A0A3B0CGT8_9BACL</name>
<comment type="caution">
    <text evidence="3">The sequence shown here is derived from an EMBL/GenBank/DDBJ whole genome shotgun (WGS) entry which is preliminary data.</text>
</comment>
<dbReference type="AlphaFoldDB" id="A0A3B0CGT8"/>
<sequence length="180" mass="19324">MFKRIWLALLVSIGCFVGVSSQANASSCAPPQPVKQELESSSIVFKGKATEVKKGGLTVFQVEEAWKGVKSTVVELYDNGWDPYTPGNEYLVFGGERDGGLRTNLCGRSGLWDQAREDAMKKENLQSTVFSPGSAPVIAKSVERTGTQSMGVVVAGAVIVLLALAAVSIVLWRNMRRGAD</sequence>
<dbReference type="OrthoDB" id="2640916at2"/>
<proteinExistence type="predicted"/>
<keyword evidence="1" id="KW-0812">Transmembrane</keyword>
<feature type="transmembrane region" description="Helical" evidence="1">
    <location>
        <begin position="150"/>
        <end position="172"/>
    </location>
</feature>
<feature type="signal peptide" evidence="2">
    <location>
        <begin position="1"/>
        <end position="25"/>
    </location>
</feature>
<keyword evidence="1" id="KW-1133">Transmembrane helix</keyword>
<evidence type="ECO:0000256" key="1">
    <source>
        <dbReference type="SAM" id="Phobius"/>
    </source>
</evidence>
<reference evidence="3 4" key="1">
    <citation type="journal article" date="2007" name="Int. J. Syst. Evol. Microbiol.">
        <title>Paenibacillus ginsengarvi sp. nov., isolated from soil from ginseng cultivation.</title>
        <authorList>
            <person name="Yoon M.H."/>
            <person name="Ten L.N."/>
            <person name="Im W.T."/>
        </authorList>
    </citation>
    <scope>NUCLEOTIDE SEQUENCE [LARGE SCALE GENOMIC DNA]</scope>
    <source>
        <strain evidence="3 4">KCTC 13059</strain>
    </source>
</reference>
<evidence type="ECO:0000313" key="4">
    <source>
        <dbReference type="Proteomes" id="UP000282311"/>
    </source>
</evidence>
<gene>
    <name evidence="3" type="ORF">D7M11_15240</name>
</gene>
<dbReference type="SUPFAM" id="SSF50242">
    <property type="entry name" value="TIMP-like"/>
    <property type="match status" value="1"/>
</dbReference>
<dbReference type="RefSeq" id="WP_120748098.1">
    <property type="nucleotide sequence ID" value="NZ_RBAH01000010.1"/>
</dbReference>
<organism evidence="3 4">
    <name type="scientific">Paenibacillus ginsengarvi</name>
    <dbReference type="NCBI Taxonomy" id="400777"/>
    <lineage>
        <taxon>Bacteria</taxon>
        <taxon>Bacillati</taxon>
        <taxon>Bacillota</taxon>
        <taxon>Bacilli</taxon>
        <taxon>Bacillales</taxon>
        <taxon>Paenibacillaceae</taxon>
        <taxon>Paenibacillus</taxon>
    </lineage>
</organism>
<evidence type="ECO:0000313" key="3">
    <source>
        <dbReference type="EMBL" id="RKN83934.1"/>
    </source>
</evidence>
<protein>
    <recommendedName>
        <fullName evidence="5">Tissue inhibitor of metalloproteinase</fullName>
    </recommendedName>
</protein>
<keyword evidence="4" id="KW-1185">Reference proteome</keyword>
<dbReference type="EMBL" id="RBAH01000010">
    <property type="protein sequence ID" value="RKN83934.1"/>
    <property type="molecule type" value="Genomic_DNA"/>
</dbReference>
<evidence type="ECO:0000256" key="2">
    <source>
        <dbReference type="SAM" id="SignalP"/>
    </source>
</evidence>
<dbReference type="Gene3D" id="2.40.50.120">
    <property type="match status" value="1"/>
</dbReference>
<keyword evidence="1" id="KW-0472">Membrane</keyword>
<dbReference type="PROSITE" id="PS51257">
    <property type="entry name" value="PROKAR_LIPOPROTEIN"/>
    <property type="match status" value="1"/>
</dbReference>
<dbReference type="InterPro" id="IPR008993">
    <property type="entry name" value="TIMP-like_OB-fold"/>
</dbReference>
<feature type="chain" id="PRO_5017320986" description="Tissue inhibitor of metalloproteinase" evidence="2">
    <location>
        <begin position="26"/>
        <end position="180"/>
    </location>
</feature>